<evidence type="ECO:0000256" key="4">
    <source>
        <dbReference type="ARBA" id="ARBA00022692"/>
    </source>
</evidence>
<dbReference type="InterPro" id="IPR036259">
    <property type="entry name" value="MFS_trans_sf"/>
</dbReference>
<protein>
    <recommendedName>
        <fullName evidence="9">Major facilitator superfamily (MFS) profile domain-containing protein</fullName>
    </recommendedName>
</protein>
<dbReference type="OrthoDB" id="9775268at2"/>
<feature type="region of interest" description="Disordered" evidence="7">
    <location>
        <begin position="1"/>
        <end position="23"/>
    </location>
</feature>
<dbReference type="EMBL" id="MSDO01000035">
    <property type="protein sequence ID" value="OLO02721.1"/>
    <property type="molecule type" value="Genomic_DNA"/>
</dbReference>
<keyword evidence="4 8" id="KW-0812">Transmembrane</keyword>
<dbReference type="SUPFAM" id="SSF103473">
    <property type="entry name" value="MFS general substrate transporter"/>
    <property type="match status" value="1"/>
</dbReference>
<feature type="transmembrane region" description="Helical" evidence="8">
    <location>
        <begin position="67"/>
        <end position="89"/>
    </location>
</feature>
<evidence type="ECO:0000313" key="10">
    <source>
        <dbReference type="EMBL" id="OLO02721.1"/>
    </source>
</evidence>
<evidence type="ECO:0000256" key="7">
    <source>
        <dbReference type="SAM" id="MobiDB-lite"/>
    </source>
</evidence>
<evidence type="ECO:0000256" key="3">
    <source>
        <dbReference type="ARBA" id="ARBA00022475"/>
    </source>
</evidence>
<dbReference type="AlphaFoldDB" id="A0A1Q8SMU2"/>
<feature type="transmembrane region" description="Helical" evidence="8">
    <location>
        <begin position="334"/>
        <end position="356"/>
    </location>
</feature>
<evidence type="ECO:0000256" key="2">
    <source>
        <dbReference type="ARBA" id="ARBA00022448"/>
    </source>
</evidence>
<dbReference type="Gene3D" id="1.20.1250.20">
    <property type="entry name" value="MFS general substrate transporter like domains"/>
    <property type="match status" value="1"/>
</dbReference>
<feature type="transmembrane region" description="Helical" evidence="8">
    <location>
        <begin position="40"/>
        <end position="61"/>
    </location>
</feature>
<sequence>MLQPVSRQSDLTLESEQTPPRPADVSTFAPLGVPAFRMIWIANLFANLGVWAQSVAAAWVVTSNDGGAVAVAMIQVAAALPLVLMSIVTGVIADNYDRRKVMLFGLGIEVLGGVFITLIAFLNLLSPTLLIVSILCVSIGGAITTPAWQAAVNEQVPRNLVSSAVLLNSVNYNAARAIGPAIGGLLLAAVGPAWIFLLNVFCFCGLIAALWRWKRAVLPKSLPPERIWEGVKAALHFVQYSSVTRLVMMRSFIFGISASALWALLPLLAHQHPSGSASLYGYMLGGLGIGAIAGSTLVNRARQRVGSSRLISFAAMTLGLVMLALGGLDTLWVLFPALVVGGSCWIAAVASYNSSVQILVPDWVKARALALYQTALYGGLTLGSLLWGQMAEGLGVQTALMLAGALLIVSALLLLPSKLPELDASDLVEAPEAHTSRPDFDFNPARGSVMVTVEYRIDSEHLREFARAVRPLRKLRLRNGAKRWSLYRDTVDRDLWQEVFLVPNWLQHLRMLDRLTLADRAIIDRVTALHSGPEAPHLRYGVSYRSSRHALPALTPNQTAPLDDPATDATSPGTYPPDTTASWPSKTHDSGRNMTQDRT</sequence>
<dbReference type="InterPro" id="IPR010290">
    <property type="entry name" value="TM_effector"/>
</dbReference>
<evidence type="ECO:0000259" key="9">
    <source>
        <dbReference type="PROSITE" id="PS50850"/>
    </source>
</evidence>
<evidence type="ECO:0000256" key="1">
    <source>
        <dbReference type="ARBA" id="ARBA00004651"/>
    </source>
</evidence>
<evidence type="ECO:0000256" key="8">
    <source>
        <dbReference type="SAM" id="Phobius"/>
    </source>
</evidence>
<dbReference type="PANTHER" id="PTHR23513">
    <property type="entry name" value="INTEGRAL MEMBRANE EFFLUX PROTEIN-RELATED"/>
    <property type="match status" value="1"/>
</dbReference>
<feature type="transmembrane region" description="Helical" evidence="8">
    <location>
        <begin position="394"/>
        <end position="415"/>
    </location>
</feature>
<dbReference type="RefSeq" id="WP_075571583.1">
    <property type="nucleotide sequence ID" value="NZ_MSDO01000035.1"/>
</dbReference>
<evidence type="ECO:0000313" key="11">
    <source>
        <dbReference type="Proteomes" id="UP000186878"/>
    </source>
</evidence>
<evidence type="ECO:0000256" key="6">
    <source>
        <dbReference type="ARBA" id="ARBA00023136"/>
    </source>
</evidence>
<feature type="compositionally biased region" description="Basic and acidic residues" evidence="7">
    <location>
        <begin position="586"/>
        <end position="599"/>
    </location>
</feature>
<feature type="domain" description="Major facilitator superfamily (MFS) profile" evidence="9">
    <location>
        <begin position="35"/>
        <end position="422"/>
    </location>
</feature>
<gene>
    <name evidence="10" type="ORF">BTW07_18205</name>
</gene>
<feature type="transmembrane region" description="Helical" evidence="8">
    <location>
        <begin position="310"/>
        <end position="328"/>
    </location>
</feature>
<dbReference type="InterPro" id="IPR020846">
    <property type="entry name" value="MFS_dom"/>
</dbReference>
<dbReference type="CDD" id="cd06173">
    <property type="entry name" value="MFS_MefA_like"/>
    <property type="match status" value="1"/>
</dbReference>
<proteinExistence type="predicted"/>
<dbReference type="Proteomes" id="UP000186878">
    <property type="component" value="Unassembled WGS sequence"/>
</dbReference>
<keyword evidence="5 8" id="KW-1133">Transmembrane helix</keyword>
<dbReference type="STRING" id="404433.BTW07_18205"/>
<dbReference type="GO" id="GO:0005886">
    <property type="term" value="C:plasma membrane"/>
    <property type="evidence" value="ECO:0007669"/>
    <property type="project" value="UniProtKB-SubCell"/>
</dbReference>
<feature type="compositionally biased region" description="Polar residues" evidence="7">
    <location>
        <begin position="568"/>
        <end position="585"/>
    </location>
</feature>
<evidence type="ECO:0000256" key="5">
    <source>
        <dbReference type="ARBA" id="ARBA00022989"/>
    </source>
</evidence>
<feature type="transmembrane region" description="Helical" evidence="8">
    <location>
        <begin position="101"/>
        <end position="122"/>
    </location>
</feature>
<keyword evidence="11" id="KW-1185">Reference proteome</keyword>
<feature type="region of interest" description="Disordered" evidence="7">
    <location>
        <begin position="554"/>
        <end position="599"/>
    </location>
</feature>
<feature type="transmembrane region" description="Helical" evidence="8">
    <location>
        <begin position="128"/>
        <end position="148"/>
    </location>
</feature>
<comment type="caution">
    <text evidence="10">The sequence shown here is derived from an EMBL/GenBank/DDBJ whole genome shotgun (WGS) entry which is preliminary data.</text>
</comment>
<dbReference type="Pfam" id="PF05977">
    <property type="entry name" value="MFS_3"/>
    <property type="match status" value="1"/>
</dbReference>
<keyword evidence="2" id="KW-0813">Transport</keyword>
<feature type="transmembrane region" description="Helical" evidence="8">
    <location>
        <begin position="247"/>
        <end position="267"/>
    </location>
</feature>
<accession>A0A1Q8SMU2</accession>
<feature type="compositionally biased region" description="Polar residues" evidence="7">
    <location>
        <begin position="1"/>
        <end position="18"/>
    </location>
</feature>
<organism evidence="10 11">
    <name type="scientific">Salinicola socius</name>
    <dbReference type="NCBI Taxonomy" id="404433"/>
    <lineage>
        <taxon>Bacteria</taxon>
        <taxon>Pseudomonadati</taxon>
        <taxon>Pseudomonadota</taxon>
        <taxon>Gammaproteobacteria</taxon>
        <taxon>Oceanospirillales</taxon>
        <taxon>Halomonadaceae</taxon>
        <taxon>Salinicola</taxon>
    </lineage>
</organism>
<comment type="subcellular location">
    <subcellularLocation>
        <location evidence="1">Cell membrane</location>
        <topology evidence="1">Multi-pass membrane protein</topology>
    </subcellularLocation>
</comment>
<dbReference type="PROSITE" id="PS50850">
    <property type="entry name" value="MFS"/>
    <property type="match status" value="1"/>
</dbReference>
<keyword evidence="3" id="KW-1003">Cell membrane</keyword>
<dbReference type="PANTHER" id="PTHR23513:SF11">
    <property type="entry name" value="STAPHYLOFERRIN A TRANSPORTER"/>
    <property type="match status" value="1"/>
</dbReference>
<name>A0A1Q8SMU2_9GAMM</name>
<reference evidence="10 11" key="1">
    <citation type="submission" date="2016-12" db="EMBL/GenBank/DDBJ databases">
        <title>Draft genome sequences of strains Salinicola socius SMB35, Salinicola sp. MH3R3-1 and Chromohalobacter sp. SMB17 from the Verkhnekamsk potash mining region of Russia.</title>
        <authorList>
            <person name="Mavrodi D.V."/>
            <person name="Olsson B.E."/>
            <person name="Korsakova E.S."/>
            <person name="Pyankova A."/>
            <person name="Mavrodi O.V."/>
            <person name="Plotnikova E.G."/>
        </authorList>
    </citation>
    <scope>NUCLEOTIDE SEQUENCE [LARGE SCALE GENOMIC DNA]</scope>
    <source>
        <strain evidence="10 11">SMB35</strain>
    </source>
</reference>
<feature type="transmembrane region" description="Helical" evidence="8">
    <location>
        <begin position="185"/>
        <end position="211"/>
    </location>
</feature>
<keyword evidence="6 8" id="KW-0472">Membrane</keyword>
<feature type="transmembrane region" description="Helical" evidence="8">
    <location>
        <begin position="368"/>
        <end position="388"/>
    </location>
</feature>
<dbReference type="GO" id="GO:0022857">
    <property type="term" value="F:transmembrane transporter activity"/>
    <property type="evidence" value="ECO:0007669"/>
    <property type="project" value="InterPro"/>
</dbReference>
<feature type="transmembrane region" description="Helical" evidence="8">
    <location>
        <begin position="279"/>
        <end position="298"/>
    </location>
</feature>